<reference evidence="3" key="1">
    <citation type="submission" date="2023-01" db="EMBL/GenBank/DDBJ databases">
        <title>Genome assembly of the deep-sea coral Lophelia pertusa.</title>
        <authorList>
            <person name="Herrera S."/>
            <person name="Cordes E."/>
        </authorList>
    </citation>
    <scope>NUCLEOTIDE SEQUENCE</scope>
    <source>
        <strain evidence="3">USNM1676648</strain>
        <tissue evidence="3">Polyp</tissue>
    </source>
</reference>
<dbReference type="InterPro" id="IPR027417">
    <property type="entry name" value="P-loop_NTPase"/>
</dbReference>
<dbReference type="PANTHER" id="PTHR22878:SF69">
    <property type="entry name" value="DYNEIN HEAVY CHAIN"/>
    <property type="match status" value="1"/>
</dbReference>
<dbReference type="EMBL" id="MU826885">
    <property type="protein sequence ID" value="KAJ7369816.1"/>
    <property type="molecule type" value="Genomic_DNA"/>
</dbReference>
<dbReference type="PANTHER" id="PTHR22878">
    <property type="entry name" value="DYNEIN HEAVY CHAIN 6, AXONEMAL-LIKE-RELATED"/>
    <property type="match status" value="1"/>
</dbReference>
<dbReference type="GO" id="GO:0007018">
    <property type="term" value="P:microtubule-based movement"/>
    <property type="evidence" value="ECO:0007669"/>
    <property type="project" value="InterPro"/>
</dbReference>
<dbReference type="InterPro" id="IPR026983">
    <property type="entry name" value="DHC"/>
</dbReference>
<comment type="caution">
    <text evidence="3">The sequence shown here is derived from an EMBL/GenBank/DDBJ whole genome shotgun (WGS) entry which is preliminary data.</text>
</comment>
<protein>
    <submittedName>
        <fullName evidence="3">Dynein heavy chain 14</fullName>
    </submittedName>
</protein>
<dbReference type="Pfam" id="PF03028">
    <property type="entry name" value="Dynein_heavy"/>
    <property type="match status" value="1"/>
</dbReference>
<dbReference type="GO" id="GO:0051959">
    <property type="term" value="F:dynein light intermediate chain binding"/>
    <property type="evidence" value="ECO:0007669"/>
    <property type="project" value="InterPro"/>
</dbReference>
<evidence type="ECO:0000256" key="1">
    <source>
        <dbReference type="SAM" id="MobiDB-lite"/>
    </source>
</evidence>
<dbReference type="GO" id="GO:0030286">
    <property type="term" value="C:dynein complex"/>
    <property type="evidence" value="ECO:0007669"/>
    <property type="project" value="InterPro"/>
</dbReference>
<dbReference type="Gene3D" id="1.10.8.1220">
    <property type="match status" value="1"/>
</dbReference>
<proteinExistence type="predicted"/>
<dbReference type="Proteomes" id="UP001163046">
    <property type="component" value="Unassembled WGS sequence"/>
</dbReference>
<gene>
    <name evidence="3" type="primary">DNAH14_2</name>
    <name evidence="3" type="ORF">OS493_036333</name>
</gene>
<organism evidence="3 4">
    <name type="scientific">Desmophyllum pertusum</name>
    <dbReference type="NCBI Taxonomy" id="174260"/>
    <lineage>
        <taxon>Eukaryota</taxon>
        <taxon>Metazoa</taxon>
        <taxon>Cnidaria</taxon>
        <taxon>Anthozoa</taxon>
        <taxon>Hexacorallia</taxon>
        <taxon>Scleractinia</taxon>
        <taxon>Caryophylliina</taxon>
        <taxon>Caryophylliidae</taxon>
        <taxon>Desmophyllum</taxon>
    </lineage>
</organism>
<sequence>MADVIHTRVVQSEETEEKINLSREKYLPSPPAGRCCTLYSRTLPTWMLCTSSLSPGSQISLKTASNRLKSLRRLNEARSPIAPGSAGTLRPMRKDKPAISTVNRPGFKRKQTVCRPKDLNALPEYLQALVELLTESVYRVVSYALFARHKLTFSFMLCAGILRHAEVKLRDASIDEAEWNWFLRGAAVAAITDRLENEDEFDKGSLNSARTASHMKASGSMVPAKWINESTWKECLQLSASISAFAGLCSNIAVNGAFWNKFSASENPFTFLENEQRLEDGSSTSIDGKDHHSPHLGWDASALTRFQRLIIVKVLRPECLVDSVRLRSYITADAVCERNSRKRITFGHDFTRERTGPRAEEAITKAYQQKGKWVFLQNCHHAASFMPRLQMIVRRISHPETAVDANFRMWLSSKPDPSFPVSILQAGLKMTVEPPPGIKANLLRSLGGVGGVVTESVWKIRGLDRLGRGFCLVCVSSMQSYMKERNLAPWDGISRMSSLPRIWR</sequence>
<keyword evidence="4" id="KW-1185">Reference proteome</keyword>
<evidence type="ECO:0000259" key="2">
    <source>
        <dbReference type="Pfam" id="PF03028"/>
    </source>
</evidence>
<dbReference type="GO" id="GO:0008569">
    <property type="term" value="F:minus-end-directed microtubule motor activity"/>
    <property type="evidence" value="ECO:0007669"/>
    <property type="project" value="InterPro"/>
</dbReference>
<evidence type="ECO:0000313" key="4">
    <source>
        <dbReference type="Proteomes" id="UP001163046"/>
    </source>
</evidence>
<feature type="domain" description="Dynein heavy chain region D6 P-loop" evidence="2">
    <location>
        <begin position="355"/>
        <end position="431"/>
    </location>
</feature>
<accession>A0A9W9YUX9</accession>
<dbReference type="GO" id="GO:0045505">
    <property type="term" value="F:dynein intermediate chain binding"/>
    <property type="evidence" value="ECO:0007669"/>
    <property type="project" value="InterPro"/>
</dbReference>
<dbReference type="AlphaFoldDB" id="A0A9W9YUX9"/>
<dbReference type="Gene3D" id="3.40.50.300">
    <property type="entry name" value="P-loop containing nucleotide triphosphate hydrolases"/>
    <property type="match status" value="1"/>
</dbReference>
<evidence type="ECO:0000313" key="3">
    <source>
        <dbReference type="EMBL" id="KAJ7369816.1"/>
    </source>
</evidence>
<feature type="region of interest" description="Disordered" evidence="1">
    <location>
        <begin position="79"/>
        <end position="102"/>
    </location>
</feature>
<dbReference type="InterPro" id="IPR004273">
    <property type="entry name" value="Dynein_heavy_D6_P-loop"/>
</dbReference>
<name>A0A9W9YUX9_9CNID</name>